<keyword evidence="1" id="KW-0547">Nucleotide-binding</keyword>
<dbReference type="NCBIfam" id="TIGR00724">
    <property type="entry name" value="urea_amlyse_rel"/>
    <property type="match status" value="1"/>
</dbReference>
<dbReference type="InterPro" id="IPR052708">
    <property type="entry name" value="PxpC"/>
</dbReference>
<feature type="domain" description="Carboxyltransferase" evidence="4">
    <location>
        <begin position="24"/>
        <end position="325"/>
    </location>
</feature>
<dbReference type="GO" id="GO:0005524">
    <property type="term" value="F:ATP binding"/>
    <property type="evidence" value="ECO:0007669"/>
    <property type="project" value="UniProtKB-KW"/>
</dbReference>
<proteinExistence type="predicted"/>
<keyword evidence="6" id="KW-1185">Reference proteome</keyword>
<sequence length="341" mass="37989">MSIRVIKPGLLTLIQDQGRFGFRKYGVVTSEAMDPMALRIANMLVGNAEHLATLEMTLTGAELSFETDSLIAITGGDLSFTINGERLPMWRPVFIRAGTVMKGGGCRTGCRAYLAIAGGIEVEQVLGSRSTYARAGMGGYQGRSLQADDYISAGVPSDVTLSFQEKWCWKLERQTALRNWTSVDWSVSSDCLATYRRYPHVRISRGTHFSLFTQKSQQQLFHSSYKITSQSDRMGYRLQGATLSMVEPIELLSEAVAFGTIQVPAEGYPIILLADRQTTGGYPRIGQVATVDLPILAQMRPGEEIKFTEIARDESEKLLIERDQFLHELQQGIHLQMKRYS</sequence>
<evidence type="ECO:0000313" key="6">
    <source>
        <dbReference type="Proteomes" id="UP000319432"/>
    </source>
</evidence>
<dbReference type="AlphaFoldDB" id="A0A518V5L1"/>
<keyword evidence="2" id="KW-0378">Hydrolase</keyword>
<dbReference type="InterPro" id="IPR029000">
    <property type="entry name" value="Cyclophilin-like_dom_sf"/>
</dbReference>
<keyword evidence="3" id="KW-0067">ATP-binding</keyword>
<dbReference type="Gene3D" id="2.40.100.10">
    <property type="entry name" value="Cyclophilin-like"/>
    <property type="match status" value="1"/>
</dbReference>
<gene>
    <name evidence="5" type="ORF">EEL30_07895</name>
</gene>
<evidence type="ECO:0000256" key="1">
    <source>
        <dbReference type="ARBA" id="ARBA00022741"/>
    </source>
</evidence>
<dbReference type="PANTHER" id="PTHR43309">
    <property type="entry name" value="5-OXOPROLINASE SUBUNIT C"/>
    <property type="match status" value="1"/>
</dbReference>
<dbReference type="Pfam" id="PF02626">
    <property type="entry name" value="CT_A_B"/>
    <property type="match status" value="1"/>
</dbReference>
<reference evidence="5 6" key="1">
    <citation type="submission" date="2018-11" db="EMBL/GenBank/DDBJ databases">
        <title>Phylogenetic determinants of toxin gene distribution in genomes of Brevibacillus laterosporus.</title>
        <authorList>
            <person name="Glare T.R."/>
            <person name="Durrant A."/>
            <person name="Berry C."/>
            <person name="Palma L."/>
            <person name="Ormskirk M."/>
            <person name="Cox M.O."/>
        </authorList>
    </citation>
    <scope>NUCLEOTIDE SEQUENCE [LARGE SCALE GENOMIC DNA]</scope>
    <source>
        <strain evidence="5 6">1821L</strain>
    </source>
</reference>
<evidence type="ECO:0000256" key="3">
    <source>
        <dbReference type="ARBA" id="ARBA00022840"/>
    </source>
</evidence>
<dbReference type="SUPFAM" id="SSF50891">
    <property type="entry name" value="Cyclophilin-like"/>
    <property type="match status" value="1"/>
</dbReference>
<dbReference type="OrthoDB" id="9782422at2"/>
<keyword evidence="5" id="KW-0808">Transferase</keyword>
<dbReference type="EMBL" id="CP033464">
    <property type="protein sequence ID" value="QDX92284.1"/>
    <property type="molecule type" value="Genomic_DNA"/>
</dbReference>
<evidence type="ECO:0000259" key="4">
    <source>
        <dbReference type="SMART" id="SM00797"/>
    </source>
</evidence>
<organism evidence="5 6">
    <name type="scientific">Brevibacillus laterosporus</name>
    <name type="common">Bacillus laterosporus</name>
    <dbReference type="NCBI Taxonomy" id="1465"/>
    <lineage>
        <taxon>Bacteria</taxon>
        <taxon>Bacillati</taxon>
        <taxon>Bacillota</taxon>
        <taxon>Bacilli</taxon>
        <taxon>Bacillales</taxon>
        <taxon>Paenibacillaceae</taxon>
        <taxon>Brevibacillus</taxon>
    </lineage>
</organism>
<dbReference type="GO" id="GO:0016787">
    <property type="term" value="F:hydrolase activity"/>
    <property type="evidence" value="ECO:0007669"/>
    <property type="project" value="UniProtKB-KW"/>
</dbReference>
<dbReference type="GO" id="GO:0016740">
    <property type="term" value="F:transferase activity"/>
    <property type="evidence" value="ECO:0007669"/>
    <property type="project" value="UniProtKB-KW"/>
</dbReference>
<name>A0A518V5L1_BRELA</name>
<evidence type="ECO:0000256" key="2">
    <source>
        <dbReference type="ARBA" id="ARBA00022801"/>
    </source>
</evidence>
<evidence type="ECO:0000313" key="5">
    <source>
        <dbReference type="EMBL" id="QDX92284.1"/>
    </source>
</evidence>
<dbReference type="SMART" id="SM00797">
    <property type="entry name" value="AHS2"/>
    <property type="match status" value="1"/>
</dbReference>
<protein>
    <submittedName>
        <fullName evidence="5">Biotin-dependent carboxyltransferase family protein</fullName>
    </submittedName>
</protein>
<dbReference type="InterPro" id="IPR003778">
    <property type="entry name" value="CT_A_B"/>
</dbReference>
<accession>A0A518V5L1</accession>
<dbReference type="PANTHER" id="PTHR43309:SF5">
    <property type="entry name" value="5-OXOPROLINASE SUBUNIT C"/>
    <property type="match status" value="1"/>
</dbReference>
<dbReference type="Proteomes" id="UP000319432">
    <property type="component" value="Chromosome"/>
</dbReference>